<dbReference type="GO" id="GO:0005524">
    <property type="term" value="F:ATP binding"/>
    <property type="evidence" value="ECO:0007669"/>
    <property type="project" value="InterPro"/>
</dbReference>
<feature type="compositionally biased region" description="Basic residues" evidence="4">
    <location>
        <begin position="1348"/>
        <end position="1360"/>
    </location>
</feature>
<accession>A0A2B4RMY7</accession>
<keyword evidence="2" id="KW-0378">Hydrolase</keyword>
<evidence type="ECO:0000256" key="3">
    <source>
        <dbReference type="ARBA" id="ARBA00023242"/>
    </source>
</evidence>
<dbReference type="Gene3D" id="3.40.50.10810">
    <property type="entry name" value="Tandem AAA-ATPase domain"/>
    <property type="match status" value="1"/>
</dbReference>
<dbReference type="Proteomes" id="UP000225706">
    <property type="component" value="Unassembled WGS sequence"/>
</dbReference>
<dbReference type="PROSITE" id="PS51194">
    <property type="entry name" value="HELICASE_CTER"/>
    <property type="match status" value="1"/>
</dbReference>
<dbReference type="FunFam" id="3.40.50.10810:FF:000019">
    <property type="entry name" value="DNA excision repair protein ERCC-6-like 2 isoform X1"/>
    <property type="match status" value="1"/>
</dbReference>
<gene>
    <name evidence="7" type="primary">ERCC6L2</name>
    <name evidence="7" type="ORF">AWC38_SpisGene18068</name>
</gene>
<keyword evidence="3" id="KW-0539">Nucleus</keyword>
<dbReference type="InterPro" id="IPR002464">
    <property type="entry name" value="DNA/RNA_helicase_DEAH_CS"/>
</dbReference>
<evidence type="ECO:0000259" key="6">
    <source>
        <dbReference type="PROSITE" id="PS51194"/>
    </source>
</evidence>
<dbReference type="SUPFAM" id="SSF52540">
    <property type="entry name" value="P-loop containing nucleoside triphosphate hydrolases"/>
    <property type="match status" value="2"/>
</dbReference>
<dbReference type="InterPro" id="IPR057931">
    <property type="entry name" value="RHH_ERCC6L2"/>
</dbReference>
<feature type="domain" description="Helicase ATP-binding" evidence="5">
    <location>
        <begin position="256"/>
        <end position="440"/>
    </location>
</feature>
<dbReference type="InterPro" id="IPR001650">
    <property type="entry name" value="Helicase_C-like"/>
</dbReference>
<dbReference type="Pfam" id="PF25806">
    <property type="entry name" value="RHH_ERCC6L2"/>
    <property type="match status" value="1"/>
</dbReference>
<dbReference type="Pfam" id="PF00271">
    <property type="entry name" value="Helicase_C"/>
    <property type="match status" value="1"/>
</dbReference>
<feature type="compositionally biased region" description="Acidic residues" evidence="4">
    <location>
        <begin position="1"/>
        <end position="18"/>
    </location>
</feature>
<dbReference type="OrthoDB" id="448448at2759"/>
<feature type="compositionally biased region" description="Polar residues" evidence="4">
    <location>
        <begin position="1225"/>
        <end position="1244"/>
    </location>
</feature>
<proteinExistence type="predicted"/>
<feature type="region of interest" description="Disordered" evidence="4">
    <location>
        <begin position="1"/>
        <end position="39"/>
    </location>
</feature>
<evidence type="ECO:0000256" key="2">
    <source>
        <dbReference type="ARBA" id="ARBA00022801"/>
    </source>
</evidence>
<dbReference type="PROSITE" id="PS51192">
    <property type="entry name" value="HELICASE_ATP_BIND_1"/>
    <property type="match status" value="1"/>
</dbReference>
<dbReference type="InterPro" id="IPR050496">
    <property type="entry name" value="SNF2_RAD54_helicase_repair"/>
</dbReference>
<feature type="region of interest" description="Disordered" evidence="4">
    <location>
        <begin position="1220"/>
        <end position="1247"/>
    </location>
</feature>
<dbReference type="CDD" id="cd18793">
    <property type="entry name" value="SF2_C_SNF"/>
    <property type="match status" value="1"/>
</dbReference>
<feature type="compositionally biased region" description="Basic and acidic residues" evidence="4">
    <location>
        <begin position="1051"/>
        <end position="1062"/>
    </location>
</feature>
<dbReference type="InterPro" id="IPR014001">
    <property type="entry name" value="Helicase_ATP-bd"/>
</dbReference>
<dbReference type="SMART" id="SM00487">
    <property type="entry name" value="DEXDc"/>
    <property type="match status" value="1"/>
</dbReference>
<comment type="subcellular location">
    <subcellularLocation>
        <location evidence="1">Nucleus</location>
    </subcellularLocation>
</comment>
<keyword evidence="8" id="KW-1185">Reference proteome</keyword>
<dbReference type="InterPro" id="IPR000330">
    <property type="entry name" value="SNF2_N"/>
</dbReference>
<organism evidence="7 8">
    <name type="scientific">Stylophora pistillata</name>
    <name type="common">Smooth cauliflower coral</name>
    <dbReference type="NCBI Taxonomy" id="50429"/>
    <lineage>
        <taxon>Eukaryota</taxon>
        <taxon>Metazoa</taxon>
        <taxon>Cnidaria</taxon>
        <taxon>Anthozoa</taxon>
        <taxon>Hexacorallia</taxon>
        <taxon>Scleractinia</taxon>
        <taxon>Astrocoeniina</taxon>
        <taxon>Pocilloporidae</taxon>
        <taxon>Stylophora</taxon>
    </lineage>
</organism>
<feature type="region of interest" description="Disordered" evidence="4">
    <location>
        <begin position="1050"/>
        <end position="1072"/>
    </location>
</feature>
<dbReference type="SMART" id="SM00490">
    <property type="entry name" value="HELICc"/>
    <property type="match status" value="1"/>
</dbReference>
<dbReference type="InterPro" id="IPR029256">
    <property type="entry name" value="Heliccase-ass-bd"/>
</dbReference>
<dbReference type="Gene3D" id="3.40.50.300">
    <property type="entry name" value="P-loop containing nucleotide triphosphate hydrolases"/>
    <property type="match status" value="1"/>
</dbReference>
<dbReference type="PROSITE" id="PS00690">
    <property type="entry name" value="DEAH_ATP_HELICASE"/>
    <property type="match status" value="1"/>
</dbReference>
<evidence type="ECO:0000256" key="4">
    <source>
        <dbReference type="SAM" id="MobiDB-lite"/>
    </source>
</evidence>
<dbReference type="PANTHER" id="PTHR45629:SF7">
    <property type="entry name" value="DNA EXCISION REPAIR PROTEIN ERCC-6-RELATED"/>
    <property type="match status" value="1"/>
</dbReference>
<dbReference type="InterPro" id="IPR027417">
    <property type="entry name" value="P-loop_NTPase"/>
</dbReference>
<dbReference type="EMBL" id="LSMT01000462">
    <property type="protein sequence ID" value="PFX17602.1"/>
    <property type="molecule type" value="Genomic_DNA"/>
</dbReference>
<feature type="region of interest" description="Disordered" evidence="4">
    <location>
        <begin position="1326"/>
        <end position="1360"/>
    </location>
</feature>
<dbReference type="InterPro" id="IPR049730">
    <property type="entry name" value="SNF2/RAD54-like_C"/>
</dbReference>
<reference evidence="8" key="1">
    <citation type="journal article" date="2017" name="bioRxiv">
        <title>Comparative analysis of the genomes of Stylophora pistillata and Acropora digitifera provides evidence for extensive differences between species of corals.</title>
        <authorList>
            <person name="Voolstra C.R."/>
            <person name="Li Y."/>
            <person name="Liew Y.J."/>
            <person name="Baumgarten S."/>
            <person name="Zoccola D."/>
            <person name="Flot J.-F."/>
            <person name="Tambutte S."/>
            <person name="Allemand D."/>
            <person name="Aranda M."/>
        </authorList>
    </citation>
    <scope>NUCLEOTIDE SEQUENCE [LARGE SCALE GENOMIC DNA]</scope>
</reference>
<feature type="compositionally biased region" description="Basic and acidic residues" evidence="4">
    <location>
        <begin position="1334"/>
        <end position="1347"/>
    </location>
</feature>
<feature type="domain" description="Helicase C-terminal" evidence="6">
    <location>
        <begin position="632"/>
        <end position="782"/>
    </location>
</feature>
<dbReference type="GO" id="GO:0005634">
    <property type="term" value="C:nucleus"/>
    <property type="evidence" value="ECO:0007669"/>
    <property type="project" value="UniProtKB-SubCell"/>
</dbReference>
<evidence type="ECO:0000313" key="7">
    <source>
        <dbReference type="EMBL" id="PFX17602.1"/>
    </source>
</evidence>
<dbReference type="GO" id="GO:0016787">
    <property type="term" value="F:hydrolase activity"/>
    <property type="evidence" value="ECO:0007669"/>
    <property type="project" value="UniProtKB-KW"/>
</dbReference>
<protein>
    <submittedName>
        <fullName evidence="7">DNA excision repair protein ERCC-6-like 2</fullName>
    </submittedName>
</protein>
<evidence type="ECO:0000313" key="8">
    <source>
        <dbReference type="Proteomes" id="UP000225706"/>
    </source>
</evidence>
<sequence>MECEGSTTDDDLTEDEEDSKTADVESGKNVNKQATQTRHHIEFKVDGKKGNGANCSDLNDEATSTDTSDVKTLTTECTTFFTHLKGNEAKEAMRFKYGDYEAIIESVQREKADSQSKGGKLDVSVQYNTKPLGRRNSVNKKNSSSVIQDVEEDCKMIKHSRNCAKSQSSVGKSGNTNFKRAEVKSSKRNKSYVDDEMLADGFHDQDMIRPSLTELALGPTVPLILSKPGVVPVIQIPATLNSYLREYQRDGVRFLFQHYSENTGAILGDDMGLGKTVQVISFIAAILGKTGTKADIFHKFMDGKAHGKQKKVSPQTGTFLVVSPGSVMFNWRDELQTWGHFKTGLFHGTTRESILERASRGRLDVVLTTYETMRNYLTDLNRIKWSAVIMDEVHRLKDPKAQITVAAKALNVKRRYGLTGTPLQNKLEEFWCVLDWANPGSLGTAKNFNQEFGKPMLKGQTFDATKRELAVGRKRSKDLQDRIGKWFLRRTKDLIADQLPKKDEVVVFCPLTPFQEDVYQTLLQSPDVELIRKKNFPCDCGSGKDRGKCCYTLSSEFEDIKTVTMRFFQLLLKVANHAALLAPTVRQSLNQQKKAKDLCLRVFARYPEFSGCAEMSSFELLSDPKYCGKMKVLEKLMKVFQEDHSKVLLFSRSTQLLNIVEEFVISKGLIYSRLDGGTKPADRTRLVHEFNVDPSIFVCLISTKAGGLGLNFTGANIVIIFDPNWNPSSDLQAQDRAYRIGQRRDVRIYRLISLGTIEEMMYLRQVYKQQLASMAVGGTNERRYFTGVEGDKDKKGELFGLENLFSYRAEGASLSKDIIRRTEKLEAGYKVVEYELTHIKEREDGQDGDGSTNLKFHVDPYNIEELASQFVDDQPRTTLKKQVSETRFEGTSQENKLIENHSCFEKHGGGSFDGMKSKGIHDGEKDILHELDNSQMFLSDSEDFPETETHRNKFISKDTKAKSSLEKNETRRCVSVELFPRSDDDSGVNSSSNNFTKVKEKASVSYSRIPASIEEESYDVIRLSPNCDSGLKSIITSKILAVDAIDQGSCGKERKPEEELRHSFRTSSSSDEDYSDECLFSKRKRKQTGRVFKKRRLAVMPEKAALKDGRERFRRYPGQKADSCRVDSHPVAEVKKARKENTLEEILESCGVHYTHANRYIVGPSEAENHMSKQAVQDVFELRQFSQQPANCFPAWENSDESDDLGEGRRYEQPEVLRLAEPPETESTQPCQSTLHRSNESAEGNDTMIKKIGNSTVFIGSTPRGIRRRHFREMLDLFGFTFEVDLAKAVMDCSEYERREMLRRFYVHKNPNLSGDLTGDFFAESQSRKQTVKNGERSGAKTRERLVRKTSKRSHGKSKPWRVHLRGEYACSEDDLERSEIHNRSGGRTSLSSETKFAMALNRNIKVPDESCVKDFAMNNERTRSVDKRNRDMPTAETVYSLALANLPSTAIASNENSAAGSRDSRLEKDNSRFAVSILDEFLMHDSSSHETKRKEDSDRGLDKWELRISKRKDDKQLNNTELKEPNAWEANSTSLLDEFI</sequence>
<comment type="caution">
    <text evidence="7">The sequence shown here is derived from an EMBL/GenBank/DDBJ whole genome shotgun (WGS) entry which is preliminary data.</text>
</comment>
<dbReference type="STRING" id="50429.A0A2B4RMY7"/>
<name>A0A2B4RMY7_STYPI</name>
<dbReference type="InterPro" id="IPR038718">
    <property type="entry name" value="SNF2-like_sf"/>
</dbReference>
<dbReference type="PANTHER" id="PTHR45629">
    <property type="entry name" value="SNF2/RAD54 FAMILY MEMBER"/>
    <property type="match status" value="1"/>
</dbReference>
<evidence type="ECO:0000256" key="1">
    <source>
        <dbReference type="ARBA" id="ARBA00004123"/>
    </source>
</evidence>
<dbReference type="Pfam" id="PF00176">
    <property type="entry name" value="SNF2-rel_dom"/>
    <property type="match status" value="1"/>
</dbReference>
<dbReference type="Pfam" id="PF14773">
    <property type="entry name" value="VIGSSK"/>
    <property type="match status" value="1"/>
</dbReference>
<evidence type="ECO:0000259" key="5">
    <source>
        <dbReference type="PROSITE" id="PS51192"/>
    </source>
</evidence>